<proteinExistence type="predicted"/>
<keyword evidence="2" id="KW-1185">Reference proteome</keyword>
<sequence>MQLTVKIRQSMNYSLEGVDLHLSRRRLRQPEKNCRDKIESGTPCWLVAHRLLRTANYVDQPRFQNLFEVRLVKASYGGVEGIRTEVQVGMGAYRLSTYRSFFSRVDLASSKLGARSLIAGGTQATPMCNSDNDQTLTYDLVNCEDSGLTAQTVVITNDSHNVYGPICVTLRLSISVSVTLNDGDKQAGLQPLFRH</sequence>
<comment type="caution">
    <text evidence="1">The sequence shown here is derived from an EMBL/GenBank/DDBJ whole genome shotgun (WGS) entry which is preliminary data.</text>
</comment>
<evidence type="ECO:0000313" key="2">
    <source>
        <dbReference type="Proteomes" id="UP001237737"/>
    </source>
</evidence>
<reference evidence="1 2" key="1">
    <citation type="submission" date="2023-07" db="EMBL/GenBank/DDBJ databases">
        <title>Sorghum-associated microbial communities from plants grown in Nebraska, USA.</title>
        <authorList>
            <person name="Schachtman D."/>
        </authorList>
    </citation>
    <scope>NUCLEOTIDE SEQUENCE [LARGE SCALE GENOMIC DNA]</scope>
    <source>
        <strain evidence="1 2">CC60</strain>
    </source>
</reference>
<organism evidence="1 2">
    <name type="scientific">Luteibacter jiangsuensis</name>
    <dbReference type="NCBI Taxonomy" id="637577"/>
    <lineage>
        <taxon>Bacteria</taxon>
        <taxon>Pseudomonadati</taxon>
        <taxon>Pseudomonadota</taxon>
        <taxon>Gammaproteobacteria</taxon>
        <taxon>Lysobacterales</taxon>
        <taxon>Rhodanobacteraceae</taxon>
        <taxon>Luteibacter</taxon>
    </lineage>
</organism>
<evidence type="ECO:0000313" key="1">
    <source>
        <dbReference type="EMBL" id="MDQ0008280.1"/>
    </source>
</evidence>
<name>A0ABT9STG5_9GAMM</name>
<accession>A0ABT9STG5</accession>
<dbReference type="Proteomes" id="UP001237737">
    <property type="component" value="Unassembled WGS sequence"/>
</dbReference>
<protein>
    <submittedName>
        <fullName evidence="1">Uncharacterized protein</fullName>
    </submittedName>
</protein>
<dbReference type="EMBL" id="JAUSSK010000001">
    <property type="protein sequence ID" value="MDQ0008280.1"/>
    <property type="molecule type" value="Genomic_DNA"/>
</dbReference>
<gene>
    <name evidence="1" type="ORF">J2T07_000439</name>
</gene>